<dbReference type="AlphaFoldDB" id="A0A200QQB4"/>
<protein>
    <submittedName>
        <fullName evidence="1">Uncharacterized protein</fullName>
    </submittedName>
</protein>
<gene>
    <name evidence="1" type="ORF">BVC80_9015g59</name>
</gene>
<comment type="caution">
    <text evidence="1">The sequence shown here is derived from an EMBL/GenBank/DDBJ whole genome shotgun (WGS) entry which is preliminary data.</text>
</comment>
<proteinExistence type="predicted"/>
<dbReference type="Proteomes" id="UP000195402">
    <property type="component" value="Unassembled WGS sequence"/>
</dbReference>
<name>A0A200QQB4_MACCD</name>
<keyword evidence="2" id="KW-1185">Reference proteome</keyword>
<reference evidence="1 2" key="1">
    <citation type="journal article" date="2017" name="Mol. Plant">
        <title>The Genome of Medicinal Plant Macleaya cordata Provides New Insights into Benzylisoquinoline Alkaloids Metabolism.</title>
        <authorList>
            <person name="Liu X."/>
            <person name="Liu Y."/>
            <person name="Huang P."/>
            <person name="Ma Y."/>
            <person name="Qing Z."/>
            <person name="Tang Q."/>
            <person name="Cao H."/>
            <person name="Cheng P."/>
            <person name="Zheng Y."/>
            <person name="Yuan Z."/>
            <person name="Zhou Y."/>
            <person name="Liu J."/>
            <person name="Tang Z."/>
            <person name="Zhuo Y."/>
            <person name="Zhang Y."/>
            <person name="Yu L."/>
            <person name="Huang J."/>
            <person name="Yang P."/>
            <person name="Peng Q."/>
            <person name="Zhang J."/>
            <person name="Jiang W."/>
            <person name="Zhang Z."/>
            <person name="Lin K."/>
            <person name="Ro D.K."/>
            <person name="Chen X."/>
            <person name="Xiong X."/>
            <person name="Shang Y."/>
            <person name="Huang S."/>
            <person name="Zeng J."/>
        </authorList>
    </citation>
    <scope>NUCLEOTIDE SEQUENCE [LARGE SCALE GENOMIC DNA]</scope>
    <source>
        <strain evidence="2">cv. BLH2017</strain>
        <tissue evidence="1">Root</tissue>
    </source>
</reference>
<accession>A0A200QQB4</accession>
<dbReference type="EMBL" id="MVGT01001373">
    <property type="protein sequence ID" value="OVA12647.1"/>
    <property type="molecule type" value="Genomic_DNA"/>
</dbReference>
<evidence type="ECO:0000313" key="1">
    <source>
        <dbReference type="EMBL" id="OVA12647.1"/>
    </source>
</evidence>
<evidence type="ECO:0000313" key="2">
    <source>
        <dbReference type="Proteomes" id="UP000195402"/>
    </source>
</evidence>
<sequence length="105" mass="12408">MKMGFAKLYFCKLTEIAKFLGITTTINTEAIQMRVTHLLNYSLETAPRGCTDHRSCRSYSLKSREVFAQAPYGIYNKKLYGNKQKGWFYERIRLLAQRRVLLFWL</sequence>
<dbReference type="InParanoid" id="A0A200QQB4"/>
<organism evidence="1 2">
    <name type="scientific">Macleaya cordata</name>
    <name type="common">Five-seeded plume-poppy</name>
    <name type="synonym">Bocconia cordata</name>
    <dbReference type="NCBI Taxonomy" id="56857"/>
    <lineage>
        <taxon>Eukaryota</taxon>
        <taxon>Viridiplantae</taxon>
        <taxon>Streptophyta</taxon>
        <taxon>Embryophyta</taxon>
        <taxon>Tracheophyta</taxon>
        <taxon>Spermatophyta</taxon>
        <taxon>Magnoliopsida</taxon>
        <taxon>Ranunculales</taxon>
        <taxon>Papaveraceae</taxon>
        <taxon>Papaveroideae</taxon>
        <taxon>Macleaya</taxon>
    </lineage>
</organism>